<organism evidence="15 16">
    <name type="scientific">Terribacillus saccharophilus</name>
    <dbReference type="NCBI Taxonomy" id="361277"/>
    <lineage>
        <taxon>Bacteria</taxon>
        <taxon>Bacillati</taxon>
        <taxon>Bacillota</taxon>
        <taxon>Bacilli</taxon>
        <taxon>Bacillales</taxon>
        <taxon>Bacillaceae</taxon>
        <taxon>Terribacillus</taxon>
    </lineage>
</organism>
<evidence type="ECO:0000256" key="13">
    <source>
        <dbReference type="ARBA" id="ARBA00049940"/>
    </source>
</evidence>
<dbReference type="EMBL" id="CP008876">
    <property type="protein sequence ID" value="AIF65436.1"/>
    <property type="molecule type" value="Genomic_DNA"/>
</dbReference>
<keyword evidence="7 14" id="KW-0915">Sodium</keyword>
<reference evidence="15 16" key="1">
    <citation type="submission" date="2014-07" db="EMBL/GenBank/DDBJ databases">
        <title>Complete genome sequence of a moderately halophilic bacterium Terribacillus aidingensis MP602, isolated from Cryptomeria fortunei in Tianmu mountain in China.</title>
        <authorList>
            <person name="Wang Y."/>
            <person name="Lu P."/>
            <person name="Zhang L."/>
        </authorList>
    </citation>
    <scope>NUCLEOTIDE SEQUENCE [LARGE SCALE GENOMIC DNA]</scope>
    <source>
        <strain evidence="15 16">MP602</strain>
    </source>
</reference>
<dbReference type="HAMAP" id="MF_00454">
    <property type="entry name" value="FluC"/>
    <property type="match status" value="1"/>
</dbReference>
<keyword evidence="9 14" id="KW-0472">Membrane</keyword>
<dbReference type="HOGENOM" id="CLU_114342_1_2_9"/>
<dbReference type="AlphaFoldDB" id="A0A075LGM7"/>
<comment type="activity regulation">
    <text evidence="14">Na(+) is not transported, but it plays an essential structural role and its presence is essential for fluoride channel function.</text>
</comment>
<proteinExistence type="inferred from homology"/>
<dbReference type="RefSeq" id="WP_038557964.1">
    <property type="nucleotide sequence ID" value="NZ_CP008876.1"/>
</dbReference>
<keyword evidence="8 14" id="KW-0406">Ion transport</keyword>
<evidence type="ECO:0000256" key="11">
    <source>
        <dbReference type="ARBA" id="ARBA00035120"/>
    </source>
</evidence>
<dbReference type="NCBIfam" id="TIGR00494">
    <property type="entry name" value="crcB"/>
    <property type="match status" value="1"/>
</dbReference>
<dbReference type="PANTHER" id="PTHR28259">
    <property type="entry name" value="FLUORIDE EXPORT PROTEIN 1-RELATED"/>
    <property type="match status" value="1"/>
</dbReference>
<evidence type="ECO:0000256" key="8">
    <source>
        <dbReference type="ARBA" id="ARBA00023065"/>
    </source>
</evidence>
<feature type="transmembrane region" description="Helical" evidence="14">
    <location>
        <begin position="63"/>
        <end position="84"/>
    </location>
</feature>
<dbReference type="PANTHER" id="PTHR28259:SF16">
    <property type="entry name" value="FLUORIDE-SPECIFIC ION CHANNEL FLUC 2"/>
    <property type="match status" value="1"/>
</dbReference>
<evidence type="ECO:0000313" key="15">
    <source>
        <dbReference type="EMBL" id="AIF65436.1"/>
    </source>
</evidence>
<comment type="function">
    <text evidence="13 14">Fluoride-specific ion channel. Important for reducing fluoride concentration in the cell, thus reducing its toxicity.</text>
</comment>
<comment type="similarity">
    <text evidence="11 14">Belongs to the fluoride channel Fluc/FEX (TC 1.A.43) family.</text>
</comment>
<dbReference type="Proteomes" id="UP000027980">
    <property type="component" value="Chromosome"/>
</dbReference>
<keyword evidence="2 14" id="KW-0813">Transport</keyword>
<keyword evidence="4 14" id="KW-0812">Transmembrane</keyword>
<dbReference type="GO" id="GO:0062054">
    <property type="term" value="F:fluoride channel activity"/>
    <property type="evidence" value="ECO:0007669"/>
    <property type="project" value="UniProtKB-UniRule"/>
</dbReference>
<dbReference type="GeneID" id="34222429"/>
<evidence type="ECO:0000256" key="9">
    <source>
        <dbReference type="ARBA" id="ARBA00023136"/>
    </source>
</evidence>
<protein>
    <recommendedName>
        <fullName evidence="14">Fluoride-specific ion channel FluC</fullName>
    </recommendedName>
</protein>
<dbReference type="GO" id="GO:0005886">
    <property type="term" value="C:plasma membrane"/>
    <property type="evidence" value="ECO:0007669"/>
    <property type="project" value="UniProtKB-SubCell"/>
</dbReference>
<dbReference type="InterPro" id="IPR003691">
    <property type="entry name" value="FluC"/>
</dbReference>
<evidence type="ECO:0000256" key="6">
    <source>
        <dbReference type="ARBA" id="ARBA00022989"/>
    </source>
</evidence>
<evidence type="ECO:0000313" key="16">
    <source>
        <dbReference type="Proteomes" id="UP000027980"/>
    </source>
</evidence>
<comment type="catalytic activity">
    <reaction evidence="12">
        <text>fluoride(in) = fluoride(out)</text>
        <dbReference type="Rhea" id="RHEA:76159"/>
        <dbReference type="ChEBI" id="CHEBI:17051"/>
    </reaction>
    <physiologicalReaction direction="left-to-right" evidence="12">
        <dbReference type="Rhea" id="RHEA:76160"/>
    </physiologicalReaction>
</comment>
<feature type="binding site" evidence="14">
    <location>
        <position position="72"/>
    </location>
    <ligand>
        <name>Na(+)</name>
        <dbReference type="ChEBI" id="CHEBI:29101"/>
        <note>structural</note>
    </ligand>
</feature>
<evidence type="ECO:0000256" key="12">
    <source>
        <dbReference type="ARBA" id="ARBA00035585"/>
    </source>
</evidence>
<keyword evidence="10 14" id="KW-0407">Ion channel</keyword>
<feature type="transmembrane region" description="Helical" evidence="14">
    <location>
        <begin position="32"/>
        <end position="51"/>
    </location>
</feature>
<comment type="subcellular location">
    <subcellularLocation>
        <location evidence="1 14">Cell membrane</location>
        <topology evidence="1 14">Multi-pass membrane protein</topology>
    </subcellularLocation>
</comment>
<dbReference type="Pfam" id="PF02537">
    <property type="entry name" value="CRCB"/>
    <property type="match status" value="1"/>
</dbReference>
<evidence type="ECO:0000256" key="7">
    <source>
        <dbReference type="ARBA" id="ARBA00023053"/>
    </source>
</evidence>
<keyword evidence="6 14" id="KW-1133">Transmembrane helix</keyword>
<accession>A0A075LGM7</accession>
<evidence type="ECO:0000256" key="10">
    <source>
        <dbReference type="ARBA" id="ARBA00023303"/>
    </source>
</evidence>
<keyword evidence="3 14" id="KW-1003">Cell membrane</keyword>
<dbReference type="KEGG" id="tap:GZ22_01360"/>
<evidence type="ECO:0000256" key="14">
    <source>
        <dbReference type="HAMAP-Rule" id="MF_00454"/>
    </source>
</evidence>
<name>A0A075LGM7_9BACI</name>
<evidence type="ECO:0000256" key="5">
    <source>
        <dbReference type="ARBA" id="ARBA00022723"/>
    </source>
</evidence>
<dbReference type="OrthoDB" id="9815830at2"/>
<gene>
    <name evidence="14" type="primary">fluC</name>
    <name evidence="14" type="synonym">crcB</name>
    <name evidence="15" type="ORF">GZ22_01360</name>
</gene>
<evidence type="ECO:0000256" key="1">
    <source>
        <dbReference type="ARBA" id="ARBA00004651"/>
    </source>
</evidence>
<feature type="binding site" evidence="14">
    <location>
        <position position="69"/>
    </location>
    <ligand>
        <name>Na(+)</name>
        <dbReference type="ChEBI" id="CHEBI:29101"/>
        <note>structural</note>
    </ligand>
</feature>
<evidence type="ECO:0000256" key="2">
    <source>
        <dbReference type="ARBA" id="ARBA00022448"/>
    </source>
</evidence>
<evidence type="ECO:0000256" key="4">
    <source>
        <dbReference type="ARBA" id="ARBA00022692"/>
    </source>
</evidence>
<evidence type="ECO:0000256" key="3">
    <source>
        <dbReference type="ARBA" id="ARBA00022475"/>
    </source>
</evidence>
<keyword evidence="5 14" id="KW-0479">Metal-binding</keyword>
<feature type="transmembrane region" description="Helical" evidence="14">
    <location>
        <begin position="90"/>
        <end position="112"/>
    </location>
</feature>
<dbReference type="GO" id="GO:0140114">
    <property type="term" value="P:cellular detoxification of fluoride"/>
    <property type="evidence" value="ECO:0007669"/>
    <property type="project" value="UniProtKB-UniRule"/>
</dbReference>
<sequence length="114" mass="12876">MSIIFVLAGGWLGAISRYEISRRVETFWRNDFPLGTFLINISGSFLIGLVYQADWGLTWQNFLAIGFLGSFTTFSTFFLEIFQLGSRKRITIAISYLLSSYIIGILLAFLALSI</sequence>
<dbReference type="GO" id="GO:0046872">
    <property type="term" value="F:metal ion binding"/>
    <property type="evidence" value="ECO:0007669"/>
    <property type="project" value="UniProtKB-KW"/>
</dbReference>